<evidence type="ECO:0000313" key="2">
    <source>
        <dbReference type="EMBL" id="KAL1512286.1"/>
    </source>
</evidence>
<accession>A0AB34J6W8</accession>
<protein>
    <recommendedName>
        <fullName evidence="4">Translin-associated factor X-interacting protein 1 N-terminal domain-containing protein</fullName>
    </recommendedName>
</protein>
<evidence type="ECO:0000256" key="1">
    <source>
        <dbReference type="SAM" id="MobiDB-lite"/>
    </source>
</evidence>
<reference evidence="2 3" key="1">
    <citation type="journal article" date="2024" name="Science">
        <title>Giant polyketide synthase enzymes in the biosynthesis of giant marine polyether toxins.</title>
        <authorList>
            <person name="Fallon T.R."/>
            <person name="Shende V.V."/>
            <person name="Wierzbicki I.H."/>
            <person name="Pendleton A.L."/>
            <person name="Watervoot N.F."/>
            <person name="Auber R.P."/>
            <person name="Gonzalez D.J."/>
            <person name="Wisecaver J.H."/>
            <person name="Moore B.S."/>
        </authorList>
    </citation>
    <scope>NUCLEOTIDE SEQUENCE [LARGE SCALE GENOMIC DNA]</scope>
    <source>
        <strain evidence="2 3">12B1</strain>
    </source>
</reference>
<keyword evidence="3" id="KW-1185">Reference proteome</keyword>
<feature type="compositionally biased region" description="Basic and acidic residues" evidence="1">
    <location>
        <begin position="36"/>
        <end position="53"/>
    </location>
</feature>
<comment type="caution">
    <text evidence="2">The sequence shown here is derived from an EMBL/GenBank/DDBJ whole genome shotgun (WGS) entry which is preliminary data.</text>
</comment>
<feature type="compositionally biased region" description="Low complexity" evidence="1">
    <location>
        <begin position="55"/>
        <end position="66"/>
    </location>
</feature>
<feature type="region of interest" description="Disordered" evidence="1">
    <location>
        <begin position="1"/>
        <end position="70"/>
    </location>
</feature>
<gene>
    <name evidence="2" type="ORF">AB1Y20_005548</name>
</gene>
<evidence type="ECO:0008006" key="4">
    <source>
        <dbReference type="Google" id="ProtNLM"/>
    </source>
</evidence>
<feature type="compositionally biased region" description="Basic and acidic residues" evidence="1">
    <location>
        <begin position="1"/>
        <end position="10"/>
    </location>
</feature>
<dbReference type="EMBL" id="JBGBPQ010000013">
    <property type="protein sequence ID" value="KAL1512286.1"/>
    <property type="molecule type" value="Genomic_DNA"/>
</dbReference>
<organism evidence="2 3">
    <name type="scientific">Prymnesium parvum</name>
    <name type="common">Toxic golden alga</name>
    <dbReference type="NCBI Taxonomy" id="97485"/>
    <lineage>
        <taxon>Eukaryota</taxon>
        <taxon>Haptista</taxon>
        <taxon>Haptophyta</taxon>
        <taxon>Prymnesiophyceae</taxon>
        <taxon>Prymnesiales</taxon>
        <taxon>Prymnesiaceae</taxon>
        <taxon>Prymnesium</taxon>
    </lineage>
</organism>
<sequence length="957" mass="104479">MQACSPRRELPPSLAGPLSARPWTDEDWPPSKAGRTPRELIRPTRSPRVELKSDALNSGAASARAATPKWTSRQLQKLKQISAPHSYTLPLPPPPVPGGPRAPFRPARVKAELSRLSDVADVSMITSELTDSRRNASMREAVAPVVGTVLEQWVHGTHGEKALFSSVALHIEFKLRRAIQATAGLPVPNEFRTAVVCDCLDQLAGQLGTFSSLMKLLENEILHAVYVGYKPSLSSHGVDGYLKAQTYEAALQKAKVETASMHSLVRQWEGERAAKLEQIDARMEMLSAAIRTLETSNDTLRQLRADASGPPASDAGKSWQTPKLYRTASTRRIEFEQLSEAVERSLARIGTECARLRHEAADLTVEATTDPFKSVLRQASQLSPALRGALVHALLERRAVPPPLLQAVLTAVDGVDGDAAASAVPALLRATIETLPPPARAQLCAESLADESLPADDEGAWRGELVRRLLESRRAAAARLAVVEQLFEKMEPKERKLLLRALTRHMAPAEVSSTVEQSEGAEVAARAEGDAQALEVEERGWSLLAISGIPRVTKHRGSPLEQQQQALSLCGAVFALQLHVHLATFRSSQPQVSISASQRTHEPAGVRAWQLLLQQLGGPRAARKQVAKLASAAFVVVSDGSRPARSVGVGQGAHDARLLAIVSFSLLGLLPASHARAADAEWRQGWSVARECFLLLLLGAVFSPREWMRSVFKLAPLQVTLRDATRVLRALLVANDGTAAFGAALCEGLRAQAQGAEGELGESESDGALQLDAWLAFVLREWERDRAHADEELSKRFEQVQRDAATSRTEVTCEAFAELLRCSQPQITTARASFLFYEWLEECETVRDEAPAHVDPLKVTTSSEASMCFRQVMWRHGITASDISRFHCPVHEPTAEIATLLEECGWMGADPSQQLTILYDALLKEPVNHLIPNSIATLIPTPKRAPVPFLRQNSRDR</sequence>
<dbReference type="Proteomes" id="UP001515480">
    <property type="component" value="Unassembled WGS sequence"/>
</dbReference>
<name>A0AB34J6W8_PRYPA</name>
<proteinExistence type="predicted"/>
<dbReference type="AlphaFoldDB" id="A0AB34J6W8"/>
<evidence type="ECO:0000313" key="3">
    <source>
        <dbReference type="Proteomes" id="UP001515480"/>
    </source>
</evidence>